<dbReference type="EMBL" id="JAJTWU010000004">
    <property type="protein sequence ID" value="MCE4555278.1"/>
    <property type="molecule type" value="Genomic_DNA"/>
</dbReference>
<feature type="region of interest" description="Disordered" evidence="1">
    <location>
        <begin position="104"/>
        <end position="128"/>
    </location>
</feature>
<evidence type="ECO:0000256" key="1">
    <source>
        <dbReference type="SAM" id="MobiDB-lite"/>
    </source>
</evidence>
<feature type="chain" id="PRO_5045168990" evidence="2">
    <location>
        <begin position="24"/>
        <end position="128"/>
    </location>
</feature>
<evidence type="ECO:0000256" key="2">
    <source>
        <dbReference type="SAM" id="SignalP"/>
    </source>
</evidence>
<feature type="signal peptide" evidence="2">
    <location>
        <begin position="1"/>
        <end position="23"/>
    </location>
</feature>
<reference evidence="3 4" key="1">
    <citation type="submission" date="2021-12" db="EMBL/GenBank/DDBJ databases">
        <title>Genome seq of P8.</title>
        <authorList>
            <person name="Seo T."/>
        </authorList>
    </citation>
    <scope>NUCLEOTIDE SEQUENCE [LARGE SCALE GENOMIC DNA]</scope>
    <source>
        <strain evidence="3 4">P8</strain>
    </source>
</reference>
<keyword evidence="4" id="KW-1185">Reference proteome</keyword>
<protein>
    <submittedName>
        <fullName evidence="3">Uncharacterized protein</fullName>
    </submittedName>
</protein>
<evidence type="ECO:0000313" key="3">
    <source>
        <dbReference type="EMBL" id="MCE4555278.1"/>
    </source>
</evidence>
<dbReference type="Proteomes" id="UP001200741">
    <property type="component" value="Unassembled WGS sequence"/>
</dbReference>
<accession>A0ABS8XTT5</accession>
<sequence>MIRSLATAAVMTAALAAAPGAQAGTHWSIGVGINLPPADIVVTNAPRYVAPAPVYYEPPPVVYVPAPRYVQREVYYAPPPPPRVVYETSYRQWDRHHWDDRRWDDRRWEHERRERHEHWDGEGPRRGR</sequence>
<name>A0ABS8XTT5_9BURK</name>
<evidence type="ECO:0000313" key="4">
    <source>
        <dbReference type="Proteomes" id="UP001200741"/>
    </source>
</evidence>
<comment type="caution">
    <text evidence="3">The sequence shown here is derived from an EMBL/GenBank/DDBJ whole genome shotgun (WGS) entry which is preliminary data.</text>
</comment>
<gene>
    <name evidence="3" type="ORF">LXT13_12715</name>
</gene>
<organism evidence="3 4">
    <name type="scientific">Pelomonas cellulosilytica</name>
    <dbReference type="NCBI Taxonomy" id="2906762"/>
    <lineage>
        <taxon>Bacteria</taxon>
        <taxon>Pseudomonadati</taxon>
        <taxon>Pseudomonadota</taxon>
        <taxon>Betaproteobacteria</taxon>
        <taxon>Burkholderiales</taxon>
        <taxon>Sphaerotilaceae</taxon>
        <taxon>Roseateles</taxon>
    </lineage>
</organism>
<dbReference type="RefSeq" id="WP_233372291.1">
    <property type="nucleotide sequence ID" value="NZ_JAJTWU010000004.1"/>
</dbReference>
<keyword evidence="2" id="KW-0732">Signal</keyword>
<proteinExistence type="predicted"/>